<feature type="transmembrane region" description="Helical" evidence="1">
    <location>
        <begin position="690"/>
        <end position="712"/>
    </location>
</feature>
<keyword evidence="1" id="KW-0812">Transmembrane</keyword>
<evidence type="ECO:0000313" key="3">
    <source>
        <dbReference type="Proteomes" id="UP000000442"/>
    </source>
</evidence>
<feature type="transmembrane region" description="Helical" evidence="1">
    <location>
        <begin position="522"/>
        <end position="539"/>
    </location>
</feature>
<feature type="transmembrane region" description="Helical" evidence="1">
    <location>
        <begin position="1251"/>
        <end position="1269"/>
    </location>
</feature>
<keyword evidence="3" id="KW-1185">Reference proteome</keyword>
<accession>C0QDH7</accession>
<evidence type="ECO:0000313" key="2">
    <source>
        <dbReference type="EMBL" id="ACN15241.1"/>
    </source>
</evidence>
<dbReference type="eggNOG" id="ENOG502Z83T">
    <property type="taxonomic scope" value="Bacteria"/>
</dbReference>
<feature type="transmembrane region" description="Helical" evidence="1">
    <location>
        <begin position="482"/>
        <end position="501"/>
    </location>
</feature>
<dbReference type="EMBL" id="CP001087">
    <property type="protein sequence ID" value="ACN15241.1"/>
    <property type="molecule type" value="Genomic_DNA"/>
</dbReference>
<reference evidence="2 3" key="1">
    <citation type="journal article" date="2009" name="Environ. Microbiol.">
        <title>Genome sequence of Desulfobacterium autotrophicum HRM2, a marine sulfate reducer oxidizing organic carbon completely to carbon dioxide.</title>
        <authorList>
            <person name="Strittmatter A.W."/>
            <person name="Liesegang H."/>
            <person name="Rabus R."/>
            <person name="Decker I."/>
            <person name="Amann J."/>
            <person name="Andres S."/>
            <person name="Henne A."/>
            <person name="Fricke W.F."/>
            <person name="Martinez-Arias R."/>
            <person name="Bartels D."/>
            <person name="Goesmann A."/>
            <person name="Krause L."/>
            <person name="Puehler A."/>
            <person name="Klenk H.P."/>
            <person name="Richter M."/>
            <person name="Schuler M."/>
            <person name="Gloeckner F.O."/>
            <person name="Meyerdierks A."/>
            <person name="Gottschalk G."/>
            <person name="Amann R."/>
        </authorList>
    </citation>
    <scope>NUCLEOTIDE SEQUENCE [LARGE SCALE GENOMIC DNA]</scope>
    <source>
        <strain evidence="3">ATCC 43914 / DSM 3382 / HRM2</strain>
    </source>
</reference>
<protein>
    <submittedName>
        <fullName evidence="2">Uncharacterized protein</fullName>
    </submittedName>
</protein>
<keyword evidence="1" id="KW-1133">Transmembrane helix</keyword>
<feature type="transmembrane region" description="Helical" evidence="1">
    <location>
        <begin position="1173"/>
        <end position="1192"/>
    </location>
</feature>
<evidence type="ECO:0000256" key="1">
    <source>
        <dbReference type="SAM" id="Phobius"/>
    </source>
</evidence>
<feature type="transmembrane region" description="Helical" evidence="1">
    <location>
        <begin position="1312"/>
        <end position="1333"/>
    </location>
</feature>
<sequence length="1367" mass="153444">MRETHRFILKTINLAGVLILIFVLIRPCFAKSTVQVPELLQPWVEWVLHDKAEQLECIPYYNDAGRYECAWPSELSVTLTDQGGTFKQSWLIHHETWVPLPGSSTQWPKEVMVNGEAGIIVEKNTIPGVFLKTGMHTTTGAFSWPGLPENLQVPQESALVSLTVNNEKIAFPNLDTSGRLWLKSVRTQEKVEDRLKIESFRLITDSIPCQVLLYFTLDVSGSAREITLGPLFTPENFTPLSIKSPLPAKLEPDGRLKMQVRPGQYHVRLNLRYSGPLQSLVFNPRNDGLWPAQEIWSFNAQPDLRLVEINGVPSIDPVRTSMPSDWYAYPAYRILPGESMQFTQIKRGDPEPAPDQLTLNRSLWLKFDGTGYTIQDTIKGQKNTNWRLEIDPSIALGRVDLDGVEQLITQQKGSDKAGIELRNGRINLVADSVYPGKISNLPATGWDHDFQEVRGRLFLPPGWKLLNATGIDNIPRTWIKKWTLLDFFIVLIFTIALARLFSKPLAGIAFLTLVLIYHEPGAPVYVWLALLIGLALLKYLPEGKFRKIVKFYQGMAVLSLVAIAIPYTVQALRIGMYPQLENPRTSMVEYASQKPLASPMRTQMDSVQEMAPQEMFSKTESGARKAVEMKGKSATDYGSQVMQYDPKSLTQTGPGMPRWLPFETIHFNWAGPVTRNQAVSFTLIGPRTNLVLSFVRVFLILLLALGMFGIRFKKGSGIHFTGIKALKIFSFLVLFWLSPAPVKAAEIPSPQLLDALQARLLEKDECFPSCSNISDVHINILEDELTINARMDSKLSTVIPIPGHIKHWLPQGVMIDGIQAKGLLRKDNGLWMMVPPGKHIVTLVGPVRKQNILQLPFPLKPHAAVITAEGWSVEGVNPDGTFDGQLQFKRIVEKNNKHQEVLETGVLPPFVKVERTLLLGLVWKVQTTLTRLSPTGTGILLDIPLIPGESVTTEGVRVANGFARINLHADQQSITWESFLEPADQIILIHQQNSTWTEIWKVDVSPIFHLTYDGIPVILHKTGTRWYPTWHPWPGETVGLNISRPAGIKGQTLTIENSHLELRPGQKTTAASLRMSIKSSQGGQHTIRLPSSATLQEVRIMGKLQPVRQDGRNVALPITPGQQDIALKWIESRGMMTRYTSPRVDLGAPSVNSSIDIHMPRDRWPLFVGGDPLVGPAVLFWSIIIILVLVAGGLSRTGWAQLKFYHWLLLSIGLSMSHLAAGFIVVAWLIALDRKKRCEHFTGHRFNFIQIGIITLTLAAIGSMVYAISNGLLGHPDMNIVGNGSNSGLLRWYQDINLSTLPQAWVLSIPMVFYRISMLIWSLWFSFWLVGIFKWGWQQFTRPTIWYPLPLRIGKRSKIDSTQEKRG</sequence>
<organism evidence="2 3">
    <name type="scientific">Desulforapulum autotrophicum (strain ATCC 43914 / DSM 3382 / VKM B-1955 / HRM2)</name>
    <name type="common">Desulfobacterium autotrophicum</name>
    <dbReference type="NCBI Taxonomy" id="177437"/>
    <lineage>
        <taxon>Bacteria</taxon>
        <taxon>Pseudomonadati</taxon>
        <taxon>Thermodesulfobacteriota</taxon>
        <taxon>Desulfobacteria</taxon>
        <taxon>Desulfobacterales</taxon>
        <taxon>Desulfobacteraceae</taxon>
        <taxon>Desulforapulum</taxon>
    </lineage>
</organism>
<feature type="transmembrane region" description="Helical" evidence="1">
    <location>
        <begin position="551"/>
        <end position="569"/>
    </location>
</feature>
<gene>
    <name evidence="2" type="ordered locus">HRM2_21430</name>
</gene>
<keyword evidence="1" id="KW-0472">Membrane</keyword>
<dbReference type="STRING" id="177437.HRM2_21430"/>
<feature type="transmembrane region" description="Helical" evidence="1">
    <location>
        <begin position="1204"/>
        <end position="1230"/>
    </location>
</feature>
<feature type="transmembrane region" description="Helical" evidence="1">
    <location>
        <begin position="718"/>
        <end position="737"/>
    </location>
</feature>
<dbReference type="KEGG" id="dat:HRM2_21430"/>
<dbReference type="Proteomes" id="UP000000442">
    <property type="component" value="Chromosome"/>
</dbReference>
<proteinExistence type="predicted"/>
<dbReference type="RefSeq" id="WP_015904011.1">
    <property type="nucleotide sequence ID" value="NC_012108.1"/>
</dbReference>
<name>C0QDH7_DESAH</name>
<dbReference type="HOGENOM" id="CLU_005797_0_0_7"/>